<dbReference type="EMBL" id="CACVKT020007420">
    <property type="protein sequence ID" value="CAC5407600.1"/>
    <property type="molecule type" value="Genomic_DNA"/>
</dbReference>
<evidence type="ECO:0000256" key="1">
    <source>
        <dbReference type="SAM" id="MobiDB-lite"/>
    </source>
</evidence>
<dbReference type="OrthoDB" id="6128388at2759"/>
<accession>A0A6J8DL52</accession>
<dbReference type="AlphaFoldDB" id="A0A6J8DL52"/>
<keyword evidence="3" id="KW-1185">Reference proteome</keyword>
<name>A0A6J8DL52_MYTCO</name>
<evidence type="ECO:0008006" key="4">
    <source>
        <dbReference type="Google" id="ProtNLM"/>
    </source>
</evidence>
<protein>
    <recommendedName>
        <fullName evidence="4">SAM domain-containing protein</fullName>
    </recommendedName>
</protein>
<evidence type="ECO:0000313" key="2">
    <source>
        <dbReference type="EMBL" id="CAC5407600.1"/>
    </source>
</evidence>
<feature type="compositionally biased region" description="Basic and acidic residues" evidence="1">
    <location>
        <begin position="49"/>
        <end position="66"/>
    </location>
</feature>
<feature type="compositionally biased region" description="Polar residues" evidence="1">
    <location>
        <begin position="91"/>
        <end position="100"/>
    </location>
</feature>
<dbReference type="Proteomes" id="UP000507470">
    <property type="component" value="Unassembled WGS sequence"/>
</dbReference>
<evidence type="ECO:0000313" key="3">
    <source>
        <dbReference type="Proteomes" id="UP000507470"/>
    </source>
</evidence>
<gene>
    <name evidence="2" type="ORF">MCOR_41056</name>
</gene>
<reference evidence="2 3" key="1">
    <citation type="submission" date="2020-06" db="EMBL/GenBank/DDBJ databases">
        <authorList>
            <person name="Li R."/>
            <person name="Bekaert M."/>
        </authorList>
    </citation>
    <scope>NUCLEOTIDE SEQUENCE [LARGE SCALE GENOMIC DNA]</scope>
    <source>
        <strain evidence="3">wild</strain>
    </source>
</reference>
<proteinExistence type="predicted"/>
<feature type="region of interest" description="Disordered" evidence="1">
    <location>
        <begin position="49"/>
        <end position="160"/>
    </location>
</feature>
<organism evidence="2 3">
    <name type="scientific">Mytilus coruscus</name>
    <name type="common">Sea mussel</name>
    <dbReference type="NCBI Taxonomy" id="42192"/>
    <lineage>
        <taxon>Eukaryota</taxon>
        <taxon>Metazoa</taxon>
        <taxon>Spiralia</taxon>
        <taxon>Lophotrochozoa</taxon>
        <taxon>Mollusca</taxon>
        <taxon>Bivalvia</taxon>
        <taxon>Autobranchia</taxon>
        <taxon>Pteriomorphia</taxon>
        <taxon>Mytilida</taxon>
        <taxon>Mytiloidea</taxon>
        <taxon>Mytilidae</taxon>
        <taxon>Mytilinae</taxon>
        <taxon>Mytilus</taxon>
    </lineage>
</organism>
<sequence>MEYRRENGLLVSDENGLLVTEEPEIDSDEIKRMDKYRVSDEQWKLIEERLKGGSSNKERSGSEKNNSKLSKYRISGEQWDHLEKRMKSNGIDPSQPSTPQRQDKSASTKLHNTYELLARHDSTDSGYAKLDHMRNGRHPQDIPDYEKVKKSPHPNRKESSLQQKIQHRKELSQSIQSLSSEAIQDLKPLTIPKDGDLQGFSVEEMSTFFRYMRIEDNIVQRLSKKNVDGIKFSKLKDTDLENIGIKNPIVMHFRDRSCKKRIPFML</sequence>
<feature type="compositionally biased region" description="Basic and acidic residues" evidence="1">
    <location>
        <begin position="117"/>
        <end position="159"/>
    </location>
</feature>